<keyword evidence="1" id="KW-0472">Membrane</keyword>
<dbReference type="EMBL" id="SNWF01000004">
    <property type="protein sequence ID" value="TDN94225.1"/>
    <property type="molecule type" value="Genomic_DNA"/>
</dbReference>
<comment type="caution">
    <text evidence="3">The sequence shown here is derived from an EMBL/GenBank/DDBJ whole genome shotgun (WGS) entry which is preliminary data.</text>
</comment>
<sequence>MSVLHSQSGMSADQCNILNFNVRYKVKTKTYRDFFILNVIALSISGVIFIWLARDGALDFWITGHFFDVKNHIFPFENSSLLENIGHTFLKDLTAFFLIIGIVLSILGFWNSSLRSLRRPLISFCVMAGASALFISFLKATSIHACPWDIEMYGGHLPWLPLFTQLTTHIVPGHCWPGGHASGGFALVAGYFSFKEDRPAWARMFLITGLVFGFVMGFVQIVRGAHFLSHNLWTLWLVWALCFVLDGLIRYISLKVPKRQFCYP</sequence>
<name>A0A4R6GJ97_9BURK</name>
<evidence type="ECO:0000313" key="3">
    <source>
        <dbReference type="EMBL" id="TDN94225.1"/>
    </source>
</evidence>
<gene>
    <name evidence="3" type="ORF">EV677_0768</name>
</gene>
<proteinExistence type="predicted"/>
<keyword evidence="1" id="KW-0812">Transmembrane</keyword>
<feature type="transmembrane region" description="Helical" evidence="1">
    <location>
        <begin position="201"/>
        <end position="221"/>
    </location>
</feature>
<reference evidence="3 4" key="1">
    <citation type="submission" date="2019-03" db="EMBL/GenBank/DDBJ databases">
        <title>Genomic Encyclopedia of Type Strains, Phase IV (KMG-IV): sequencing the most valuable type-strain genomes for metagenomic binning, comparative biology and taxonomic classification.</title>
        <authorList>
            <person name="Goeker M."/>
        </authorList>
    </citation>
    <scope>NUCLEOTIDE SEQUENCE [LARGE SCALE GENOMIC DNA]</scope>
    <source>
        <strain evidence="3 4">DSM 18555</strain>
    </source>
</reference>
<feature type="transmembrane region" description="Helical" evidence="1">
    <location>
        <begin position="89"/>
        <end position="109"/>
    </location>
</feature>
<feature type="transmembrane region" description="Helical" evidence="1">
    <location>
        <begin position="233"/>
        <end position="252"/>
    </location>
</feature>
<evidence type="ECO:0000313" key="4">
    <source>
        <dbReference type="Proteomes" id="UP000294737"/>
    </source>
</evidence>
<dbReference type="AlphaFoldDB" id="A0A4R6GJ97"/>
<dbReference type="Proteomes" id="UP000294737">
    <property type="component" value="Unassembled WGS sequence"/>
</dbReference>
<dbReference type="InterPro" id="IPR000326">
    <property type="entry name" value="PAP2/HPO"/>
</dbReference>
<feature type="transmembrane region" description="Helical" evidence="1">
    <location>
        <begin position="34"/>
        <end position="53"/>
    </location>
</feature>
<evidence type="ECO:0000256" key="1">
    <source>
        <dbReference type="SAM" id="Phobius"/>
    </source>
</evidence>
<dbReference type="CDD" id="cd03396">
    <property type="entry name" value="PAP2_like_6"/>
    <property type="match status" value="1"/>
</dbReference>
<evidence type="ECO:0000259" key="2">
    <source>
        <dbReference type="Pfam" id="PF01569"/>
    </source>
</evidence>
<dbReference type="SUPFAM" id="SSF48317">
    <property type="entry name" value="Acid phosphatase/Vanadium-dependent haloperoxidase"/>
    <property type="match status" value="1"/>
</dbReference>
<keyword evidence="1" id="KW-1133">Transmembrane helix</keyword>
<feature type="domain" description="Phosphatidic acid phosphatase type 2/haloperoxidase" evidence="2">
    <location>
        <begin position="121"/>
        <end position="244"/>
    </location>
</feature>
<keyword evidence="4" id="KW-1185">Reference proteome</keyword>
<dbReference type="Pfam" id="PF01569">
    <property type="entry name" value="PAP2"/>
    <property type="match status" value="1"/>
</dbReference>
<organism evidence="3 4">
    <name type="scientific">Herminiimonas fonticola</name>
    <dbReference type="NCBI Taxonomy" id="303380"/>
    <lineage>
        <taxon>Bacteria</taxon>
        <taxon>Pseudomonadati</taxon>
        <taxon>Pseudomonadota</taxon>
        <taxon>Betaproteobacteria</taxon>
        <taxon>Burkholderiales</taxon>
        <taxon>Oxalobacteraceae</taxon>
        <taxon>Herminiimonas</taxon>
    </lineage>
</organism>
<dbReference type="InterPro" id="IPR036938">
    <property type="entry name" value="PAP2/HPO_sf"/>
</dbReference>
<feature type="transmembrane region" description="Helical" evidence="1">
    <location>
        <begin position="176"/>
        <end position="194"/>
    </location>
</feature>
<accession>A0A4R6GJ97</accession>
<feature type="transmembrane region" description="Helical" evidence="1">
    <location>
        <begin position="121"/>
        <end position="138"/>
    </location>
</feature>
<protein>
    <submittedName>
        <fullName evidence="3">Membrane-associated PAP2 superfamily phosphatase</fullName>
    </submittedName>
</protein>